<protein>
    <recommendedName>
        <fullName evidence="4">Lipoprotein</fullName>
    </recommendedName>
</protein>
<dbReference type="OrthoDB" id="3823490at2"/>
<feature type="signal peptide" evidence="1">
    <location>
        <begin position="1"/>
        <end position="26"/>
    </location>
</feature>
<evidence type="ECO:0000313" key="3">
    <source>
        <dbReference type="Proteomes" id="UP000287547"/>
    </source>
</evidence>
<dbReference type="RefSeq" id="WP_037257144.1">
    <property type="nucleotide sequence ID" value="NZ_QHKI01000012.1"/>
</dbReference>
<reference evidence="2 3" key="1">
    <citation type="submission" date="2018-05" db="EMBL/GenBank/DDBJ databases">
        <title>Evolution of GPA BGCs.</title>
        <authorList>
            <person name="Waglechner N."/>
            <person name="Wright G.D."/>
        </authorList>
    </citation>
    <scope>NUCLEOTIDE SEQUENCE [LARGE SCALE GENOMIC DNA]</scope>
    <source>
        <strain evidence="2 3">A82846</strain>
    </source>
</reference>
<name>A0A428ZBR1_KIBAR</name>
<comment type="caution">
    <text evidence="2">The sequence shown here is derived from an EMBL/GenBank/DDBJ whole genome shotgun (WGS) entry which is preliminary data.</text>
</comment>
<proteinExistence type="predicted"/>
<evidence type="ECO:0000256" key="1">
    <source>
        <dbReference type="SAM" id="SignalP"/>
    </source>
</evidence>
<dbReference type="Gene3D" id="2.40.420.20">
    <property type="match status" value="1"/>
</dbReference>
<dbReference type="AlphaFoldDB" id="A0A428ZBR1"/>
<gene>
    <name evidence="2" type="ORF">DMH04_17340</name>
</gene>
<evidence type="ECO:0008006" key="4">
    <source>
        <dbReference type="Google" id="ProtNLM"/>
    </source>
</evidence>
<dbReference type="PROSITE" id="PS51257">
    <property type="entry name" value="PROKAR_LIPOPROTEIN"/>
    <property type="match status" value="1"/>
</dbReference>
<dbReference type="EMBL" id="QHKI01000012">
    <property type="protein sequence ID" value="RSM85514.1"/>
    <property type="molecule type" value="Genomic_DNA"/>
</dbReference>
<feature type="chain" id="PRO_5038925501" description="Lipoprotein" evidence="1">
    <location>
        <begin position="27"/>
        <end position="148"/>
    </location>
</feature>
<dbReference type="Proteomes" id="UP000287547">
    <property type="component" value="Unassembled WGS sequence"/>
</dbReference>
<keyword evidence="1" id="KW-0732">Signal</keyword>
<sequence length="148" mass="14851">MSEHKRMAALFAALALGLTGCGTTSASTAIEAGEGPPAKVEAIAGKSMKSVKLTDLASKRIGIETVEIAAAPSGTTVPYSAVLYSADGKTWVYALTAELTFVREQVTVANVGGDKGSTAFLSAGPAAGTTVVKTGVIELYGAELGVGK</sequence>
<evidence type="ECO:0000313" key="2">
    <source>
        <dbReference type="EMBL" id="RSM85514.1"/>
    </source>
</evidence>
<organism evidence="2 3">
    <name type="scientific">Kibdelosporangium aridum</name>
    <dbReference type="NCBI Taxonomy" id="2030"/>
    <lineage>
        <taxon>Bacteria</taxon>
        <taxon>Bacillati</taxon>
        <taxon>Actinomycetota</taxon>
        <taxon>Actinomycetes</taxon>
        <taxon>Pseudonocardiales</taxon>
        <taxon>Pseudonocardiaceae</taxon>
        <taxon>Kibdelosporangium</taxon>
    </lineage>
</organism>
<accession>A0A428ZBR1</accession>